<feature type="transmembrane region" description="Helical" evidence="9">
    <location>
        <begin position="163"/>
        <end position="183"/>
    </location>
</feature>
<protein>
    <submittedName>
        <fullName evidence="10">Undecaprenyl/decaprenyl-phosphate alpha-N-acetylglucosaminyl 1-phosphate transferase</fullName>
    </submittedName>
</protein>
<reference evidence="10" key="1">
    <citation type="submission" date="2020-04" db="EMBL/GenBank/DDBJ databases">
        <authorList>
            <person name="Zhang T."/>
        </authorList>
    </citation>
    <scope>NUCLEOTIDE SEQUENCE</scope>
    <source>
        <strain evidence="10">HKST-UBA14</strain>
    </source>
</reference>
<dbReference type="GO" id="GO:0044038">
    <property type="term" value="P:cell wall macromolecule biosynthetic process"/>
    <property type="evidence" value="ECO:0007669"/>
    <property type="project" value="TreeGrafter"/>
</dbReference>
<dbReference type="GO" id="GO:0016780">
    <property type="term" value="F:phosphotransferase activity, for other substituted phosphate groups"/>
    <property type="evidence" value="ECO:0007669"/>
    <property type="project" value="InterPro"/>
</dbReference>
<keyword evidence="3 10" id="KW-0808">Transferase</keyword>
<dbReference type="InterPro" id="IPR000715">
    <property type="entry name" value="Glycosyl_transferase_4"/>
</dbReference>
<gene>
    <name evidence="10" type="ORF">KC909_04180</name>
</gene>
<feature type="transmembrane region" description="Helical" evidence="9">
    <location>
        <begin position="345"/>
        <end position="366"/>
    </location>
</feature>
<name>A0A955L5Q9_9BACT</name>
<keyword evidence="5 9" id="KW-1133">Transmembrane helix</keyword>
<comment type="subcellular location">
    <subcellularLocation>
        <location evidence="1">Cell membrane</location>
        <topology evidence="1">Multi-pass membrane protein</topology>
    </subcellularLocation>
</comment>
<dbReference type="CDD" id="cd06853">
    <property type="entry name" value="GT_WecA_like"/>
    <property type="match status" value="1"/>
</dbReference>
<feature type="compositionally biased region" description="Acidic residues" evidence="8">
    <location>
        <begin position="380"/>
        <end position="390"/>
    </location>
</feature>
<feature type="transmembrane region" description="Helical" evidence="9">
    <location>
        <begin position="321"/>
        <end position="339"/>
    </location>
</feature>
<feature type="transmembrane region" description="Helical" evidence="9">
    <location>
        <begin position="190"/>
        <end position="209"/>
    </location>
</feature>
<feature type="transmembrane region" description="Helical" evidence="9">
    <location>
        <begin position="264"/>
        <end position="286"/>
    </location>
</feature>
<dbReference type="Proteomes" id="UP000783287">
    <property type="component" value="Unassembled WGS sequence"/>
</dbReference>
<dbReference type="GO" id="GO:0005886">
    <property type="term" value="C:plasma membrane"/>
    <property type="evidence" value="ECO:0007669"/>
    <property type="project" value="UniProtKB-SubCell"/>
</dbReference>
<evidence type="ECO:0000313" key="10">
    <source>
        <dbReference type="EMBL" id="MCA9383539.1"/>
    </source>
</evidence>
<keyword evidence="4 9" id="KW-0812">Transmembrane</keyword>
<feature type="transmembrane region" description="Helical" evidence="9">
    <location>
        <begin position="118"/>
        <end position="143"/>
    </location>
</feature>
<keyword evidence="2" id="KW-1003">Cell membrane</keyword>
<keyword evidence="7" id="KW-0479">Metal-binding</keyword>
<dbReference type="Pfam" id="PF00953">
    <property type="entry name" value="Glycos_transf_4"/>
    <property type="match status" value="1"/>
</dbReference>
<evidence type="ECO:0000256" key="7">
    <source>
        <dbReference type="PIRSR" id="PIRSR600715-1"/>
    </source>
</evidence>
<feature type="transmembrane region" description="Helical" evidence="9">
    <location>
        <begin position="16"/>
        <end position="40"/>
    </location>
</feature>
<proteinExistence type="predicted"/>
<evidence type="ECO:0000256" key="9">
    <source>
        <dbReference type="SAM" id="Phobius"/>
    </source>
</evidence>
<sequence length="397" mass="42774">MDFATSLQPYIDLLPYAGAAFLAALLLTPIAGTIAHKVGAMDLPASMRKRNDKTVSTRIHKEAKPRLGGMAVLIPVILIAFSQMELTTPILGILIGLIILVISGVIDDIKELSGGSQIIIHFSVALLVVVTGSTISEIVVAGLNLNFNFFEAALHFGAYTYNFIFPADLITILWIMAIINAVNWVSGIDALGEGVTIIASVTIMLLAIKLGRPEIAILPAVLSGGVLGFLPYNFPPSKILGGGAADAPYGFLLAVLSIVGGAKITTAIIILSVPIIDMIWVILYRLKEHTDVPFLKRPFVSGRVHLHHRLMSLGFTPKQTLVIESTAMTISAVVAFYFGGFSTTLIAAISVFAGLLVGFVIITFINRKRQIEEVDKLPEPEPEEPEDTQTPEERFAY</sequence>
<dbReference type="EMBL" id="JAGQLK010000086">
    <property type="protein sequence ID" value="MCA9383539.1"/>
    <property type="molecule type" value="Genomic_DNA"/>
</dbReference>
<dbReference type="PANTHER" id="PTHR22926:SF3">
    <property type="entry name" value="UNDECAPRENYL-PHOSPHATE ALPHA-N-ACETYLGLUCOSAMINYL 1-PHOSPHATE TRANSFERASE"/>
    <property type="match status" value="1"/>
</dbReference>
<comment type="cofactor">
    <cofactor evidence="7">
        <name>Mg(2+)</name>
        <dbReference type="ChEBI" id="CHEBI:18420"/>
    </cofactor>
</comment>
<feature type="region of interest" description="Disordered" evidence="8">
    <location>
        <begin position="375"/>
        <end position="397"/>
    </location>
</feature>
<reference evidence="10" key="2">
    <citation type="journal article" date="2021" name="Microbiome">
        <title>Successional dynamics and alternative stable states in a saline activated sludge microbial community over 9 years.</title>
        <authorList>
            <person name="Wang Y."/>
            <person name="Ye J."/>
            <person name="Ju F."/>
            <person name="Liu L."/>
            <person name="Boyd J.A."/>
            <person name="Deng Y."/>
            <person name="Parks D.H."/>
            <person name="Jiang X."/>
            <person name="Yin X."/>
            <person name="Woodcroft B.J."/>
            <person name="Tyson G.W."/>
            <person name="Hugenholtz P."/>
            <person name="Polz M.F."/>
            <person name="Zhang T."/>
        </authorList>
    </citation>
    <scope>NUCLEOTIDE SEQUENCE</scope>
    <source>
        <strain evidence="10">HKST-UBA14</strain>
    </source>
</reference>
<evidence type="ECO:0000256" key="1">
    <source>
        <dbReference type="ARBA" id="ARBA00004651"/>
    </source>
</evidence>
<keyword evidence="7" id="KW-0460">Magnesium</keyword>
<feature type="transmembrane region" description="Helical" evidence="9">
    <location>
        <begin position="215"/>
        <end position="232"/>
    </location>
</feature>
<evidence type="ECO:0000256" key="8">
    <source>
        <dbReference type="SAM" id="MobiDB-lite"/>
    </source>
</evidence>
<evidence type="ECO:0000256" key="5">
    <source>
        <dbReference type="ARBA" id="ARBA00022989"/>
    </source>
</evidence>
<evidence type="ECO:0000256" key="3">
    <source>
        <dbReference type="ARBA" id="ARBA00022679"/>
    </source>
</evidence>
<evidence type="ECO:0000256" key="6">
    <source>
        <dbReference type="ARBA" id="ARBA00023136"/>
    </source>
</evidence>
<dbReference type="PANTHER" id="PTHR22926">
    <property type="entry name" value="PHOSPHO-N-ACETYLMURAMOYL-PENTAPEPTIDE-TRANSFERASE"/>
    <property type="match status" value="1"/>
</dbReference>
<dbReference type="GO" id="GO:0071555">
    <property type="term" value="P:cell wall organization"/>
    <property type="evidence" value="ECO:0007669"/>
    <property type="project" value="TreeGrafter"/>
</dbReference>
<keyword evidence="6 9" id="KW-0472">Membrane</keyword>
<feature type="binding site" evidence="7">
    <location>
        <position position="183"/>
    </location>
    <ligand>
        <name>Mg(2+)</name>
        <dbReference type="ChEBI" id="CHEBI:18420"/>
    </ligand>
</feature>
<dbReference type="GO" id="GO:0009103">
    <property type="term" value="P:lipopolysaccharide biosynthetic process"/>
    <property type="evidence" value="ECO:0007669"/>
    <property type="project" value="TreeGrafter"/>
</dbReference>
<feature type="transmembrane region" description="Helical" evidence="9">
    <location>
        <begin position="239"/>
        <end position="258"/>
    </location>
</feature>
<comment type="caution">
    <text evidence="10">The sequence shown here is derived from an EMBL/GenBank/DDBJ whole genome shotgun (WGS) entry which is preliminary data.</text>
</comment>
<dbReference type="GO" id="GO:0046872">
    <property type="term" value="F:metal ion binding"/>
    <property type="evidence" value="ECO:0007669"/>
    <property type="project" value="UniProtKB-KW"/>
</dbReference>
<evidence type="ECO:0000256" key="2">
    <source>
        <dbReference type="ARBA" id="ARBA00022475"/>
    </source>
</evidence>
<feature type="transmembrane region" description="Helical" evidence="9">
    <location>
        <begin position="90"/>
        <end position="106"/>
    </location>
</feature>
<accession>A0A955L5Q9</accession>
<dbReference type="AlphaFoldDB" id="A0A955L5Q9"/>
<organism evidence="10 11">
    <name type="scientific">Candidatus Dojkabacteria bacterium</name>
    <dbReference type="NCBI Taxonomy" id="2099670"/>
    <lineage>
        <taxon>Bacteria</taxon>
        <taxon>Candidatus Dojkabacteria</taxon>
    </lineage>
</organism>
<evidence type="ECO:0000256" key="4">
    <source>
        <dbReference type="ARBA" id="ARBA00022692"/>
    </source>
</evidence>
<evidence type="ECO:0000313" key="11">
    <source>
        <dbReference type="Proteomes" id="UP000783287"/>
    </source>
</evidence>